<dbReference type="SMART" id="SM00220">
    <property type="entry name" value="S_TKc"/>
    <property type="match status" value="1"/>
</dbReference>
<dbReference type="Pfam" id="PF13947">
    <property type="entry name" value="GUB_WAK_bind"/>
    <property type="match status" value="1"/>
</dbReference>
<keyword evidence="15" id="KW-0325">Glycoprotein</keyword>
<evidence type="ECO:0000256" key="10">
    <source>
        <dbReference type="ARBA" id="ARBA00022777"/>
    </source>
</evidence>
<comment type="function">
    <text evidence="16">Serine/threonine-protein kinase that may function as a signaling receptor of extracellular matrix component. Binding to pectin may have significance in the control of cell expansion, morphogenesis and development.</text>
</comment>
<evidence type="ECO:0000256" key="5">
    <source>
        <dbReference type="ARBA" id="ARBA00022679"/>
    </source>
</evidence>
<name>A0A822ZFD3_NELNU</name>
<keyword evidence="13 18" id="KW-0472">Membrane</keyword>
<dbReference type="InterPro" id="IPR000719">
    <property type="entry name" value="Prot_kinase_dom"/>
</dbReference>
<comment type="caution">
    <text evidence="17">Lacks conserved residue(s) required for the propagation of feature annotation.</text>
</comment>
<dbReference type="PROSITE" id="PS00108">
    <property type="entry name" value="PROTEIN_KINASE_ST"/>
    <property type="match status" value="1"/>
</dbReference>
<dbReference type="SMART" id="SM00181">
    <property type="entry name" value="EGF"/>
    <property type="match status" value="2"/>
</dbReference>
<dbReference type="InterPro" id="IPR011009">
    <property type="entry name" value="Kinase-like_dom_sf"/>
</dbReference>
<keyword evidence="14" id="KW-1015">Disulfide bond</keyword>
<reference evidence="22 23" key="1">
    <citation type="journal article" date="2020" name="Mol. Biol. Evol.">
        <title>Distinct Expression and Methylation Patterns for Genes with Different Fates following a Single Whole-Genome Duplication in Flowering Plants.</title>
        <authorList>
            <person name="Shi T."/>
            <person name="Rahmani R.S."/>
            <person name="Gugger P.F."/>
            <person name="Wang M."/>
            <person name="Li H."/>
            <person name="Zhang Y."/>
            <person name="Li Z."/>
            <person name="Wang Q."/>
            <person name="Van de Peer Y."/>
            <person name="Marchal K."/>
            <person name="Chen J."/>
        </authorList>
    </citation>
    <scope>NUCLEOTIDE SEQUENCE [LARGE SCALE GENOMIC DNA]</scope>
    <source>
        <tissue evidence="22">Leaf</tissue>
    </source>
</reference>
<dbReference type="FunFam" id="3.30.200.20:FF:000043">
    <property type="entry name" value="Wall-associated receptor kinase 2"/>
    <property type="match status" value="1"/>
</dbReference>
<evidence type="ECO:0000259" key="20">
    <source>
        <dbReference type="PROSITE" id="PS50011"/>
    </source>
</evidence>
<accession>A0A822ZFD3</accession>
<dbReference type="InterPro" id="IPR008271">
    <property type="entry name" value="Ser/Thr_kinase_AS"/>
</dbReference>
<dbReference type="PROSITE" id="PS50011">
    <property type="entry name" value="PROTEIN_KINASE_DOM"/>
    <property type="match status" value="1"/>
</dbReference>
<dbReference type="InterPro" id="IPR000742">
    <property type="entry name" value="EGF"/>
</dbReference>
<keyword evidence="5" id="KW-0808">Transferase</keyword>
<dbReference type="PROSITE" id="PS00010">
    <property type="entry name" value="ASX_HYDROXYL"/>
    <property type="match status" value="1"/>
</dbReference>
<keyword evidence="4" id="KW-0597">Phosphoprotein</keyword>
<evidence type="ECO:0000259" key="21">
    <source>
        <dbReference type="PROSITE" id="PS50026"/>
    </source>
</evidence>
<keyword evidence="10" id="KW-0418">Kinase</keyword>
<dbReference type="InterPro" id="IPR025287">
    <property type="entry name" value="WAK_GUB"/>
</dbReference>
<dbReference type="SUPFAM" id="SSF57196">
    <property type="entry name" value="EGF/Laminin"/>
    <property type="match status" value="1"/>
</dbReference>
<dbReference type="PROSITE" id="PS01187">
    <property type="entry name" value="EGF_CA"/>
    <property type="match status" value="1"/>
</dbReference>
<evidence type="ECO:0000313" key="22">
    <source>
        <dbReference type="EMBL" id="DAD42461.1"/>
    </source>
</evidence>
<dbReference type="GO" id="GO:0005509">
    <property type="term" value="F:calcium ion binding"/>
    <property type="evidence" value="ECO:0007669"/>
    <property type="project" value="InterPro"/>
</dbReference>
<evidence type="ECO:0000256" key="18">
    <source>
        <dbReference type="SAM" id="Phobius"/>
    </source>
</evidence>
<sequence>MARNGGAQRPTLQFISLSLLLVLLKDELAVTEVAAASSSLALPGCQDKCGNVSIPYPFGIGSNCSKDSSFEVSCDSTAAAGYTPTISIGFPKASEVIEILPENKVKIITNRLWLFNASYNESQYFLNLINTPFYLSQDRNVFTTVGCDILGYMISGGIRVGGCLSTCIFMSGTVEVNKRVRIAPTGCNGGYGCCQTSILPLLQYLELQSSRETALNDTAYAFIADKEWLGNDFNVTAYRENPTAERPVVLDWVIGNGTCETANPSSNCGPNSYCRNVTSGDGYACFCNRGYEGNPYLRQGCHDIDECADTKTNDCGWTCVNGPGNYSCSCPHGYHGDGKKIGVGCMKEKEVKRYIPWVIGIGSSFTILLLLLGSFWLYQLHKKIKSRKMKENFFKQNGGLLLQHQISSEESNVEKTKIFLAEELEKATDHYSINRILGQGGQGTVYKGMLVDGRIVAVKKSKKLDEEVDKDQVEQFINEVVILSQINHRNVVKLLGCCLETEVPLLVYEFISNGTLFHYTHNQSEDFIFTWENRLRIAIEVAGALSYLHSSAATPIYHRDIKSTNILLDDKYRAKVSDFGTSKSIAIDKTHLTTRVQGTFGYLDPEYFQTNQFTDKSDVYSFGVVLVELLTGEKPISSTRSGEGKNLANYFISSIKENRLFEILDVQVVKGGEKDDIEVVANLAKRCLNLNSKKRPTMREVSIELEGLRMSAGHTMIQQNLQQVESFIAVPSSIWDGASTSNGFRSLESSVTVPLDDQPLLFNTSSYSC</sequence>
<evidence type="ECO:0000256" key="1">
    <source>
        <dbReference type="ARBA" id="ARBA00004479"/>
    </source>
</evidence>
<dbReference type="SMART" id="SM00179">
    <property type="entry name" value="EGF_CA"/>
    <property type="match status" value="1"/>
</dbReference>
<dbReference type="SUPFAM" id="SSF56112">
    <property type="entry name" value="Protein kinase-like (PK-like)"/>
    <property type="match status" value="1"/>
</dbReference>
<dbReference type="GO" id="GO:0007166">
    <property type="term" value="P:cell surface receptor signaling pathway"/>
    <property type="evidence" value="ECO:0007669"/>
    <property type="project" value="InterPro"/>
</dbReference>
<feature type="signal peptide" evidence="19">
    <location>
        <begin position="1"/>
        <end position="29"/>
    </location>
</feature>
<dbReference type="InterPro" id="IPR045274">
    <property type="entry name" value="WAK-like"/>
</dbReference>
<dbReference type="EMBL" id="DUZY01000006">
    <property type="protein sequence ID" value="DAD42461.1"/>
    <property type="molecule type" value="Genomic_DNA"/>
</dbReference>
<evidence type="ECO:0000256" key="8">
    <source>
        <dbReference type="ARBA" id="ARBA00022737"/>
    </source>
</evidence>
<dbReference type="Gene3D" id="3.30.200.20">
    <property type="entry name" value="Phosphorylase Kinase, domain 1"/>
    <property type="match status" value="1"/>
</dbReference>
<dbReference type="AlphaFoldDB" id="A0A822ZFD3"/>
<dbReference type="CDD" id="cd00054">
    <property type="entry name" value="EGF_CA"/>
    <property type="match status" value="1"/>
</dbReference>
<dbReference type="InterPro" id="IPR049883">
    <property type="entry name" value="NOTCH1_EGF-like"/>
</dbReference>
<keyword evidence="9" id="KW-0547">Nucleotide-binding</keyword>
<dbReference type="Proteomes" id="UP000607653">
    <property type="component" value="Unassembled WGS sequence"/>
</dbReference>
<evidence type="ECO:0000256" key="17">
    <source>
        <dbReference type="PROSITE-ProRule" id="PRU00076"/>
    </source>
</evidence>
<dbReference type="FunFam" id="2.10.25.10:FF:000038">
    <property type="entry name" value="Fibrillin 2"/>
    <property type="match status" value="1"/>
</dbReference>
<evidence type="ECO:0000256" key="12">
    <source>
        <dbReference type="ARBA" id="ARBA00022989"/>
    </source>
</evidence>
<dbReference type="Gene3D" id="1.10.510.10">
    <property type="entry name" value="Transferase(Phosphotransferase) domain 1"/>
    <property type="match status" value="1"/>
</dbReference>
<dbReference type="GO" id="GO:0004674">
    <property type="term" value="F:protein serine/threonine kinase activity"/>
    <property type="evidence" value="ECO:0007669"/>
    <property type="project" value="UniProtKB-KW"/>
</dbReference>
<evidence type="ECO:0000256" key="11">
    <source>
        <dbReference type="ARBA" id="ARBA00022840"/>
    </source>
</evidence>
<dbReference type="PANTHER" id="PTHR27005">
    <property type="entry name" value="WALL-ASSOCIATED RECEPTOR KINASE-LIKE 21"/>
    <property type="match status" value="1"/>
</dbReference>
<dbReference type="CDD" id="cd14066">
    <property type="entry name" value="STKc_IRAK"/>
    <property type="match status" value="1"/>
</dbReference>
<keyword evidence="12 18" id="KW-1133">Transmembrane helix</keyword>
<evidence type="ECO:0000256" key="16">
    <source>
        <dbReference type="ARBA" id="ARBA00058961"/>
    </source>
</evidence>
<feature type="transmembrane region" description="Helical" evidence="18">
    <location>
        <begin position="354"/>
        <end position="378"/>
    </location>
</feature>
<dbReference type="Pfam" id="PF00069">
    <property type="entry name" value="Pkinase"/>
    <property type="match status" value="1"/>
</dbReference>
<evidence type="ECO:0008006" key="24">
    <source>
        <dbReference type="Google" id="ProtNLM"/>
    </source>
</evidence>
<keyword evidence="7 19" id="KW-0732">Signal</keyword>
<keyword evidence="3 17" id="KW-0245">EGF-like domain</keyword>
<evidence type="ECO:0000256" key="14">
    <source>
        <dbReference type="ARBA" id="ARBA00023157"/>
    </source>
</evidence>
<dbReference type="GO" id="GO:0005524">
    <property type="term" value="F:ATP binding"/>
    <property type="evidence" value="ECO:0007669"/>
    <property type="project" value="UniProtKB-KW"/>
</dbReference>
<comment type="subcellular location">
    <subcellularLocation>
        <location evidence="1">Membrane</location>
        <topology evidence="1">Single-pass type I membrane protein</topology>
    </subcellularLocation>
</comment>
<evidence type="ECO:0000256" key="3">
    <source>
        <dbReference type="ARBA" id="ARBA00022536"/>
    </source>
</evidence>
<evidence type="ECO:0000256" key="19">
    <source>
        <dbReference type="SAM" id="SignalP"/>
    </source>
</evidence>
<dbReference type="Pfam" id="PF07645">
    <property type="entry name" value="EGF_CA"/>
    <property type="match status" value="1"/>
</dbReference>
<evidence type="ECO:0000256" key="6">
    <source>
        <dbReference type="ARBA" id="ARBA00022692"/>
    </source>
</evidence>
<feature type="domain" description="Protein kinase" evidence="20">
    <location>
        <begin position="431"/>
        <end position="717"/>
    </location>
</feature>
<dbReference type="FunFam" id="1.10.510.10:FF:000084">
    <property type="entry name" value="Wall-associated receptor kinase 2"/>
    <property type="match status" value="1"/>
</dbReference>
<organism evidence="22 23">
    <name type="scientific">Nelumbo nucifera</name>
    <name type="common">Sacred lotus</name>
    <dbReference type="NCBI Taxonomy" id="4432"/>
    <lineage>
        <taxon>Eukaryota</taxon>
        <taxon>Viridiplantae</taxon>
        <taxon>Streptophyta</taxon>
        <taxon>Embryophyta</taxon>
        <taxon>Tracheophyta</taxon>
        <taxon>Spermatophyta</taxon>
        <taxon>Magnoliopsida</taxon>
        <taxon>Proteales</taxon>
        <taxon>Nelumbonaceae</taxon>
        <taxon>Nelumbo</taxon>
    </lineage>
</organism>
<evidence type="ECO:0000256" key="4">
    <source>
        <dbReference type="ARBA" id="ARBA00022553"/>
    </source>
</evidence>
<evidence type="ECO:0000256" key="2">
    <source>
        <dbReference type="ARBA" id="ARBA00022527"/>
    </source>
</evidence>
<dbReference type="PANTHER" id="PTHR27005:SF515">
    <property type="entry name" value="WALL-ASSOCIATED RECEPTOR KINASE-LIKE 10-RELATED"/>
    <property type="match status" value="1"/>
</dbReference>
<evidence type="ECO:0000256" key="13">
    <source>
        <dbReference type="ARBA" id="ARBA00023136"/>
    </source>
</evidence>
<dbReference type="InterPro" id="IPR000152">
    <property type="entry name" value="EGF-type_Asp/Asn_hydroxyl_site"/>
</dbReference>
<dbReference type="PROSITE" id="PS50026">
    <property type="entry name" value="EGF_3"/>
    <property type="match status" value="1"/>
</dbReference>
<keyword evidence="2" id="KW-0723">Serine/threonine-protein kinase</keyword>
<dbReference type="GO" id="GO:0030247">
    <property type="term" value="F:polysaccharide binding"/>
    <property type="evidence" value="ECO:0007669"/>
    <property type="project" value="InterPro"/>
</dbReference>
<comment type="caution">
    <text evidence="22">The sequence shown here is derived from an EMBL/GenBank/DDBJ whole genome shotgun (WGS) entry which is preliminary data.</text>
</comment>
<dbReference type="Gene3D" id="2.10.25.10">
    <property type="entry name" value="Laminin"/>
    <property type="match status" value="2"/>
</dbReference>
<keyword evidence="8" id="KW-0677">Repeat</keyword>
<evidence type="ECO:0000256" key="7">
    <source>
        <dbReference type="ARBA" id="ARBA00022729"/>
    </source>
</evidence>
<dbReference type="InterPro" id="IPR018097">
    <property type="entry name" value="EGF_Ca-bd_CS"/>
</dbReference>
<keyword evidence="23" id="KW-1185">Reference proteome</keyword>
<gene>
    <name evidence="22" type="ORF">HUJ06_000691</name>
</gene>
<feature type="domain" description="EGF-like" evidence="21">
    <location>
        <begin position="303"/>
        <end position="337"/>
    </location>
</feature>
<dbReference type="GO" id="GO:0016020">
    <property type="term" value="C:membrane"/>
    <property type="evidence" value="ECO:0007669"/>
    <property type="project" value="UniProtKB-SubCell"/>
</dbReference>
<proteinExistence type="predicted"/>
<keyword evidence="6 18" id="KW-0812">Transmembrane</keyword>
<evidence type="ECO:0000256" key="15">
    <source>
        <dbReference type="ARBA" id="ARBA00023180"/>
    </source>
</evidence>
<evidence type="ECO:0000313" key="23">
    <source>
        <dbReference type="Proteomes" id="UP000607653"/>
    </source>
</evidence>
<evidence type="ECO:0000256" key="9">
    <source>
        <dbReference type="ARBA" id="ARBA00022741"/>
    </source>
</evidence>
<feature type="chain" id="PRO_5032827773" description="Wall-associated receptor kinase 2-like" evidence="19">
    <location>
        <begin position="30"/>
        <end position="769"/>
    </location>
</feature>
<dbReference type="InterPro" id="IPR001881">
    <property type="entry name" value="EGF-like_Ca-bd_dom"/>
</dbReference>
<keyword evidence="11" id="KW-0067">ATP-binding</keyword>
<protein>
    <recommendedName>
        <fullName evidence="24">Wall-associated receptor kinase 2-like</fullName>
    </recommendedName>
</protein>